<dbReference type="PANTHER" id="PTHR23159:SF66">
    <property type="entry name" value="OS04G0158400 PROTEIN"/>
    <property type="match status" value="1"/>
</dbReference>
<protein>
    <submittedName>
        <fullName evidence="3">Uncharacterized protein</fullName>
    </submittedName>
</protein>
<organism evidence="3 4">
    <name type="scientific">Klebsormidium nitens</name>
    <name type="common">Green alga</name>
    <name type="synonym">Ulothrix nitens</name>
    <dbReference type="NCBI Taxonomy" id="105231"/>
    <lineage>
        <taxon>Eukaryota</taxon>
        <taxon>Viridiplantae</taxon>
        <taxon>Streptophyta</taxon>
        <taxon>Klebsormidiophyceae</taxon>
        <taxon>Klebsormidiales</taxon>
        <taxon>Klebsormidiaceae</taxon>
        <taxon>Klebsormidium</taxon>
    </lineage>
</organism>
<proteinExistence type="predicted"/>
<feature type="compositionally biased region" description="Polar residues" evidence="2">
    <location>
        <begin position="1466"/>
        <end position="1477"/>
    </location>
</feature>
<feature type="region of interest" description="Disordered" evidence="2">
    <location>
        <begin position="235"/>
        <end position="260"/>
    </location>
</feature>
<feature type="region of interest" description="Disordered" evidence="2">
    <location>
        <begin position="813"/>
        <end position="989"/>
    </location>
</feature>
<dbReference type="EMBL" id="DF237200">
    <property type="protein sequence ID" value="GAQ85729.1"/>
    <property type="molecule type" value="Genomic_DNA"/>
</dbReference>
<feature type="coiled-coil region" evidence="1">
    <location>
        <begin position="1273"/>
        <end position="1378"/>
    </location>
</feature>
<keyword evidence="1" id="KW-0175">Coiled coil</keyword>
<feature type="compositionally biased region" description="Basic and acidic residues" evidence="2">
    <location>
        <begin position="538"/>
        <end position="548"/>
    </location>
</feature>
<keyword evidence="4" id="KW-1185">Reference proteome</keyword>
<feature type="compositionally biased region" description="Polar residues" evidence="2">
    <location>
        <begin position="967"/>
        <end position="977"/>
    </location>
</feature>
<feature type="compositionally biased region" description="Low complexity" evidence="2">
    <location>
        <begin position="749"/>
        <end position="758"/>
    </location>
</feature>
<feature type="region of interest" description="Disordered" evidence="2">
    <location>
        <begin position="1"/>
        <end position="69"/>
    </location>
</feature>
<feature type="compositionally biased region" description="Basic and acidic residues" evidence="2">
    <location>
        <begin position="299"/>
        <end position="335"/>
    </location>
</feature>
<feature type="region of interest" description="Disordered" evidence="2">
    <location>
        <begin position="138"/>
        <end position="222"/>
    </location>
</feature>
<gene>
    <name evidence="3" type="ORF">KFL_002510060</name>
</gene>
<feature type="compositionally biased region" description="Polar residues" evidence="2">
    <location>
        <begin position="1060"/>
        <end position="1069"/>
    </location>
</feature>
<evidence type="ECO:0000313" key="4">
    <source>
        <dbReference type="Proteomes" id="UP000054558"/>
    </source>
</evidence>
<feature type="compositionally biased region" description="Basic and acidic residues" evidence="2">
    <location>
        <begin position="567"/>
        <end position="585"/>
    </location>
</feature>
<evidence type="ECO:0000256" key="2">
    <source>
        <dbReference type="SAM" id="MobiDB-lite"/>
    </source>
</evidence>
<feature type="compositionally biased region" description="Basic and acidic residues" evidence="2">
    <location>
        <begin position="759"/>
        <end position="778"/>
    </location>
</feature>
<feature type="region of interest" description="Disordered" evidence="2">
    <location>
        <begin position="287"/>
        <end position="389"/>
    </location>
</feature>
<dbReference type="Proteomes" id="UP000054558">
    <property type="component" value="Unassembled WGS sequence"/>
</dbReference>
<evidence type="ECO:0000313" key="3">
    <source>
        <dbReference type="EMBL" id="GAQ85729.1"/>
    </source>
</evidence>
<sequence length="1609" mass="170929">MVKTRHRRPGPTGAPDRFRQWLAEGEESGSEEDAPKVEWASPEGVKGLAQLESRETKTGQGENYSEEAEAVNKEVTGNLVNTLGEELQEAEMGRGTAAKVSKSHGPSLKNAAKGLLVDSWRPQVSSEDTGRVALKDAGAVPNHAGAPVSNAAAPLSDIVGMEPHSPMEGETKAGEQSRGGERKLPGNVVHFSAVLSGGASEGSSSEDYSSAEEEAGPLVPVFNPFKSKLAGGLLRRKPAEGSADVSGASAAKRPVENGVASGVSEDAAQEVGGAAVASKAETAFVEKTGVEQNVGGENGDSKLGKEGHARVETEDTAERVPSEKASETPSKEVTEKLAPPEQDQKPGLPEQKSAANPNDGAASHRANATPEGPVIANAAEKKPNMGPQVAPAHVARALKQMPGDIVAEIDAIAERITSQGGSVPPVAPKKSEQGLPPRNSFSPGAAYLKLHSQGDSSLKSPEGKAKHPIVSAFRDRAHSTSSMPEGGAGEPPGKGPVPNFWSRFIPVHAFQPGEGGAAPAGAPSPPGSAVIEELPEGDEVRSRGRSNPDVRVMQRSVSEISPGEGAKLVEEVGENHPDVAEKPVEENLAAPAHYARSKSLDSGGASAKGRTPSSPMSVLPPRSGEATSPRSPHSPTKPPLPPILKATSRFNGGPSGGNSLPTDFVEEMKDLDLREGQGTAKPPSPPGVFGPAGGRLSPNGGRKDSPRRVSFVDDLPTLRKANSFSPGSGSREGGPAQGLPKSVSMPRNAAGLAAAAAEAEAKLRGRRQGDAEKEKPLDAAEILQTSDTDELFGAFGAAGMDLDGLIKMAEVHLREARKGMSPEPKKSSRSPRDDARSPEPRPVQEKEKLPAEKARPNQADVKTPYLSIPDFDEEEWSGGRGNSPTPKGKATPRGGRGDDALAASQKAWEKKSREQSSRSLDSSAINRATNAPGRQPDGTGRHSEAQGRHSDAIGRPSDGHARRPDGSRSNSDGSRTVPNDFGRSSLERLDPVLDTVLERVLAGDEFESALGSETAKMAENGEVKGRGKEVKAGQEVIFWGNDDDAEREMVSKLEKEKESLQASLNQKAGNSADADRQKRMLHAKRAQLEADITQLQRKVSLQRSMRSTFTAGQRGGFPDGNRGKEDAEIRQLEDEVAKMKRTKEELVGTLESAREAEGAAEKIWELQETRAQLEEDLARLMAQKAAGAFKPAVNPEQAQLEGDINRMKQELTDLEKQRDTKAATPEAQLERLKEERSMLELKLANAIGEIALEAAMSPRGPAPSPDEFEELNLGLLEEGNSRLQQQIQEVKQQAARQRAGIIIGSEERTQALQKLLETRNLYEEELAATVQQIMEEKKKNDEIEKMVHGNMSALERALAQQQQALSEAQEVLQAERMRSQTMRASVENISQAAAPAIPGLLKGRAYAAAANAPQPQPQLGRHFSLNFANLETGGSDYLTQQLSQSRGLVFRESEIRRRIHDDGSDSESGNSHTSASGDNFADRSGGELALPAPKGRITELSSERSTVSSSQARVRPEILLSNRESPRSPSGPQLVGGSGLGFQLEHSQERRNQILKQFSGPLDPPVRTGSGASSPGGPNRMSVAASPKQQTQRPKSAGTLRGNNRYSLG</sequence>
<feature type="region of interest" description="Disordered" evidence="2">
    <location>
        <begin position="1459"/>
        <end position="1540"/>
    </location>
</feature>
<feature type="compositionally biased region" description="Basic and acidic residues" evidence="2">
    <location>
        <begin position="666"/>
        <end position="675"/>
    </location>
</feature>
<feature type="region of interest" description="Disordered" evidence="2">
    <location>
        <begin position="418"/>
        <end position="787"/>
    </location>
</feature>
<feature type="compositionally biased region" description="Basic and acidic residues" evidence="2">
    <location>
        <begin position="813"/>
        <end position="855"/>
    </location>
</feature>
<feature type="compositionally biased region" description="Basic and acidic residues" evidence="2">
    <location>
        <begin position="939"/>
        <end position="966"/>
    </location>
</feature>
<feature type="region of interest" description="Disordered" evidence="2">
    <location>
        <begin position="1103"/>
        <end position="1129"/>
    </location>
</feature>
<reference evidence="3 4" key="1">
    <citation type="journal article" date="2014" name="Nat. Commun.">
        <title>Klebsormidium flaccidum genome reveals primary factors for plant terrestrial adaptation.</title>
        <authorList>
            <person name="Hori K."/>
            <person name="Maruyama F."/>
            <person name="Fujisawa T."/>
            <person name="Togashi T."/>
            <person name="Yamamoto N."/>
            <person name="Seo M."/>
            <person name="Sato S."/>
            <person name="Yamada T."/>
            <person name="Mori H."/>
            <person name="Tajima N."/>
            <person name="Moriyama T."/>
            <person name="Ikeuchi M."/>
            <person name="Watanabe M."/>
            <person name="Wada H."/>
            <person name="Kobayashi K."/>
            <person name="Saito M."/>
            <person name="Masuda T."/>
            <person name="Sasaki-Sekimoto Y."/>
            <person name="Mashiguchi K."/>
            <person name="Awai K."/>
            <person name="Shimojima M."/>
            <person name="Masuda S."/>
            <person name="Iwai M."/>
            <person name="Nobusawa T."/>
            <person name="Narise T."/>
            <person name="Kondo S."/>
            <person name="Saito H."/>
            <person name="Sato R."/>
            <person name="Murakawa M."/>
            <person name="Ihara Y."/>
            <person name="Oshima-Yamada Y."/>
            <person name="Ohtaka K."/>
            <person name="Satoh M."/>
            <person name="Sonobe K."/>
            <person name="Ishii M."/>
            <person name="Ohtani R."/>
            <person name="Kanamori-Sato M."/>
            <person name="Honoki R."/>
            <person name="Miyazaki D."/>
            <person name="Mochizuki H."/>
            <person name="Umetsu J."/>
            <person name="Higashi K."/>
            <person name="Shibata D."/>
            <person name="Kamiya Y."/>
            <person name="Sato N."/>
            <person name="Nakamura Y."/>
            <person name="Tabata S."/>
            <person name="Ida S."/>
            <person name="Kurokawa K."/>
            <person name="Ohta H."/>
        </authorList>
    </citation>
    <scope>NUCLEOTIDE SEQUENCE [LARGE SCALE GENOMIC DNA]</scope>
    <source>
        <strain evidence="3 4">NIES-2285</strain>
    </source>
</reference>
<evidence type="ECO:0000256" key="1">
    <source>
        <dbReference type="SAM" id="Coils"/>
    </source>
</evidence>
<dbReference type="PANTHER" id="PTHR23159">
    <property type="entry name" value="CENTROSOMAL PROTEIN 2"/>
    <property type="match status" value="1"/>
</dbReference>
<feature type="compositionally biased region" description="Basic and acidic residues" evidence="2">
    <location>
        <begin position="701"/>
        <end position="711"/>
    </location>
</feature>
<feature type="compositionally biased region" description="Low complexity" evidence="2">
    <location>
        <begin position="192"/>
        <end position="208"/>
    </location>
</feature>
<dbReference type="STRING" id="105231.A0A1Y1I8J7"/>
<accession>A0A1Y1I8J7</accession>
<feature type="region of interest" description="Disordered" evidence="2">
    <location>
        <begin position="1053"/>
        <end position="1079"/>
    </location>
</feature>
<feature type="compositionally biased region" description="Basic and acidic residues" evidence="2">
    <location>
        <begin position="907"/>
        <end position="916"/>
    </location>
</feature>
<feature type="compositionally biased region" description="Basic and acidic residues" evidence="2">
    <location>
        <begin position="165"/>
        <end position="184"/>
    </location>
</feature>
<name>A0A1Y1I8J7_KLENI</name>
<dbReference type="OMA" id="HYITRRT"/>
<dbReference type="Gene3D" id="1.20.5.340">
    <property type="match status" value="1"/>
</dbReference>
<feature type="region of interest" description="Disordered" evidence="2">
    <location>
        <begin position="1557"/>
        <end position="1609"/>
    </location>
</feature>